<accession>A0ABV1QYI2</accession>
<feature type="region of interest" description="Disordered" evidence="1">
    <location>
        <begin position="105"/>
        <end position="238"/>
    </location>
</feature>
<name>A0ABV1QYI2_9HYPH</name>
<gene>
    <name evidence="2" type="ORF">ABS770_05195</name>
</gene>
<sequence>MKNAGPAMCLSRRYGSVFPVFAALIVCIAPAKADMRIDAAKITAGDLWVLGNTGEPDTDITLDGRFPQRTDSRGAFEFHVVYHPATCIATLRTPKQVRSVVVGECSQQAPGLPGPPGPRGEAGIRGEPGPQGAMGPPGPPGAEGPVGPSGERGPPGPEGPVGSAGPAGPPGPRGPQGVPGPIGKAAPPSLAVKAKPLPTRTGSVAKPRATPPLREPVPGTDDTAPSDPGAGVSADDRY</sequence>
<comment type="caution">
    <text evidence="2">The sequence shown here is derived from an EMBL/GenBank/DDBJ whole genome shotgun (WGS) entry which is preliminary data.</text>
</comment>
<evidence type="ECO:0000256" key="1">
    <source>
        <dbReference type="SAM" id="MobiDB-lite"/>
    </source>
</evidence>
<dbReference type="Pfam" id="PF01391">
    <property type="entry name" value="Collagen"/>
    <property type="match status" value="1"/>
</dbReference>
<protein>
    <submittedName>
        <fullName evidence="2">Collagen-like protein</fullName>
    </submittedName>
</protein>
<dbReference type="PANTHER" id="PTHR24637:SF421">
    <property type="entry name" value="CUTICLE COLLAGEN DPY-2"/>
    <property type="match status" value="1"/>
</dbReference>
<organism evidence="2 3">
    <name type="scientific">Methylobacterium brachiatum</name>
    <dbReference type="NCBI Taxonomy" id="269660"/>
    <lineage>
        <taxon>Bacteria</taxon>
        <taxon>Pseudomonadati</taxon>
        <taxon>Pseudomonadota</taxon>
        <taxon>Alphaproteobacteria</taxon>
        <taxon>Hyphomicrobiales</taxon>
        <taxon>Methylobacteriaceae</taxon>
        <taxon>Methylobacterium</taxon>
    </lineage>
</organism>
<dbReference type="PANTHER" id="PTHR24637">
    <property type="entry name" value="COLLAGEN"/>
    <property type="match status" value="1"/>
</dbReference>
<keyword evidence="3" id="KW-1185">Reference proteome</keyword>
<evidence type="ECO:0000313" key="2">
    <source>
        <dbReference type="EMBL" id="MER2287646.1"/>
    </source>
</evidence>
<feature type="compositionally biased region" description="Low complexity" evidence="1">
    <location>
        <begin position="143"/>
        <end position="152"/>
    </location>
</feature>
<dbReference type="InterPro" id="IPR008160">
    <property type="entry name" value="Collagen"/>
</dbReference>
<feature type="compositionally biased region" description="Low complexity" evidence="1">
    <location>
        <begin position="119"/>
        <end position="134"/>
    </location>
</feature>
<reference evidence="2" key="1">
    <citation type="submission" date="2024-06" db="EMBL/GenBank/DDBJ databases">
        <authorList>
            <person name="Campbell A.G."/>
        </authorList>
    </citation>
    <scope>NUCLEOTIDE SEQUENCE</scope>
    <source>
        <strain evidence="2">EM17</strain>
    </source>
</reference>
<dbReference type="RefSeq" id="WP_350389355.1">
    <property type="nucleotide sequence ID" value="NZ_JBELQD010000003.1"/>
</dbReference>
<dbReference type="Proteomes" id="UP001432995">
    <property type="component" value="Unassembled WGS sequence"/>
</dbReference>
<evidence type="ECO:0000313" key="3">
    <source>
        <dbReference type="Proteomes" id="UP001432995"/>
    </source>
</evidence>
<proteinExistence type="predicted"/>
<dbReference type="EMBL" id="JBELQD010000003">
    <property type="protein sequence ID" value="MER2287646.1"/>
    <property type="molecule type" value="Genomic_DNA"/>
</dbReference>